<keyword evidence="2" id="KW-1185">Reference proteome</keyword>
<reference evidence="1 2" key="1">
    <citation type="submission" date="2012-11" db="EMBL/GenBank/DDBJ databases">
        <title>The complete genome sequence of Corynebacterium maris Coryn-1 (=DSM 45190).</title>
        <authorList>
            <person name="Schaffert L."/>
            <person name="Albersmeier A."/>
            <person name="Kalinowski J."/>
            <person name="Ruckert C."/>
        </authorList>
    </citation>
    <scope>NUCLEOTIDE SEQUENCE [LARGE SCALE GENOMIC DNA]</scope>
    <source>
        <strain evidence="2">Coryn-1</strain>
    </source>
</reference>
<organism evidence="1 2">
    <name type="scientific">Corynebacterium maris DSM 45190</name>
    <dbReference type="NCBI Taxonomy" id="1224163"/>
    <lineage>
        <taxon>Bacteria</taxon>
        <taxon>Bacillati</taxon>
        <taxon>Actinomycetota</taxon>
        <taxon>Actinomycetes</taxon>
        <taxon>Mycobacteriales</taxon>
        <taxon>Corynebacteriaceae</taxon>
        <taxon>Corynebacterium</taxon>
    </lineage>
</organism>
<dbReference type="SUPFAM" id="SSF54909">
    <property type="entry name" value="Dimeric alpha+beta barrel"/>
    <property type="match status" value="1"/>
</dbReference>
<sequence>MAHYLLSVYLAPGDHAAGGDHSPQEADRKVAAFEQSLVDAGQLVYSGELDAPETAVYTSAGGQLGDGPLHPAADQVDGFWIVEAATRTQAQALAVRAADACGKSVALRPVRAH</sequence>
<protein>
    <submittedName>
        <fullName evidence="1">Uncharacterized protein</fullName>
    </submittedName>
</protein>
<dbReference type="Gene3D" id="3.30.70.1060">
    <property type="entry name" value="Dimeric alpha+beta barrel"/>
    <property type="match status" value="1"/>
</dbReference>
<dbReference type="AlphaFoldDB" id="S5SZF8"/>
<evidence type="ECO:0000313" key="1">
    <source>
        <dbReference type="EMBL" id="AGS33660.1"/>
    </source>
</evidence>
<proteinExistence type="predicted"/>
<name>S5SZF8_9CORY</name>
<dbReference type="HOGENOM" id="CLU_130902_3_1_11"/>
<dbReference type="PATRIC" id="fig|1224163.3.peg.176"/>
<dbReference type="eggNOG" id="COG3795">
    <property type="taxonomic scope" value="Bacteria"/>
</dbReference>
<gene>
    <name evidence="1" type="ORF">B841_00885</name>
</gene>
<accession>S5SZF8</accession>
<dbReference type="EMBL" id="CP003924">
    <property type="protein sequence ID" value="AGS33660.1"/>
    <property type="molecule type" value="Genomic_DNA"/>
</dbReference>
<dbReference type="Proteomes" id="UP000015388">
    <property type="component" value="Chromosome"/>
</dbReference>
<dbReference type="OrthoDB" id="668782at2"/>
<dbReference type="STRING" id="1224163.B841_00885"/>
<evidence type="ECO:0000313" key="2">
    <source>
        <dbReference type="Proteomes" id="UP000015388"/>
    </source>
</evidence>
<dbReference type="RefSeq" id="WP_020933595.1">
    <property type="nucleotide sequence ID" value="NC_021915.1"/>
</dbReference>
<dbReference type="InterPro" id="IPR011008">
    <property type="entry name" value="Dimeric_a/b-barrel"/>
</dbReference>
<dbReference type="KEGG" id="cmd:B841_00885"/>